<dbReference type="Proteomes" id="UP000712600">
    <property type="component" value="Unassembled WGS sequence"/>
</dbReference>
<name>A0A8S9QX03_BRACR</name>
<dbReference type="AlphaFoldDB" id="A0A8S9QX03"/>
<dbReference type="PANTHER" id="PTHR33240">
    <property type="entry name" value="OS08G0508500 PROTEIN"/>
    <property type="match status" value="1"/>
</dbReference>
<sequence length="269" mass="29909">MHVAEIVVDTITDLKKTRIGQCLEACGPGQVTLEDEHQNSKLSGTTHAATKTSIISDKNGKETRNVKHTILGTNSICFKAKDPEKIMAPHHDVMVVSLTMANCLLKRILVENRNSNNIMFLDAYNDIGLEKDAMTWKVMPLIRFSGKVKQKIGEVVLLVYAEGVNMSTKFLPKGYVFVVLLGGIKACRIAIPLLNIEVLKVSCCDPCGSVDFFLENQDALREFYFDSGRCVDFILVNPKALRNFCFYPIGCVDFIVGNLEALISKELVF</sequence>
<organism evidence="1 2">
    <name type="scientific">Brassica cretica</name>
    <name type="common">Mustard</name>
    <dbReference type="NCBI Taxonomy" id="69181"/>
    <lineage>
        <taxon>Eukaryota</taxon>
        <taxon>Viridiplantae</taxon>
        <taxon>Streptophyta</taxon>
        <taxon>Embryophyta</taxon>
        <taxon>Tracheophyta</taxon>
        <taxon>Spermatophyta</taxon>
        <taxon>Magnoliopsida</taxon>
        <taxon>eudicotyledons</taxon>
        <taxon>Gunneridae</taxon>
        <taxon>Pentapetalae</taxon>
        <taxon>rosids</taxon>
        <taxon>malvids</taxon>
        <taxon>Brassicales</taxon>
        <taxon>Brassicaceae</taxon>
        <taxon>Brassiceae</taxon>
        <taxon>Brassica</taxon>
    </lineage>
</organism>
<dbReference type="PANTHER" id="PTHR33240:SF8">
    <property type="entry name" value="OS03G0439900 PROTEIN"/>
    <property type="match status" value="1"/>
</dbReference>
<comment type="caution">
    <text evidence="1">The sequence shown here is derived from an EMBL/GenBank/DDBJ whole genome shotgun (WGS) entry which is preliminary data.</text>
</comment>
<gene>
    <name evidence="1" type="ORF">F2Q69_00015787</name>
</gene>
<protein>
    <submittedName>
        <fullName evidence="1">Uncharacterized protein</fullName>
    </submittedName>
</protein>
<evidence type="ECO:0000313" key="2">
    <source>
        <dbReference type="Proteomes" id="UP000712600"/>
    </source>
</evidence>
<evidence type="ECO:0000313" key="1">
    <source>
        <dbReference type="EMBL" id="KAF3558352.1"/>
    </source>
</evidence>
<proteinExistence type="predicted"/>
<accession>A0A8S9QX03</accession>
<dbReference type="EMBL" id="QGKX02000996">
    <property type="protein sequence ID" value="KAF3558352.1"/>
    <property type="molecule type" value="Genomic_DNA"/>
</dbReference>
<reference evidence="1" key="1">
    <citation type="submission" date="2019-12" db="EMBL/GenBank/DDBJ databases">
        <title>Genome sequencing and annotation of Brassica cretica.</title>
        <authorList>
            <person name="Studholme D.J."/>
            <person name="Sarris P."/>
        </authorList>
    </citation>
    <scope>NUCLEOTIDE SEQUENCE</scope>
    <source>
        <strain evidence="1">PFS-109/04</strain>
        <tissue evidence="1">Leaf</tissue>
    </source>
</reference>